<keyword evidence="3 5" id="KW-1015">Disulfide bond</keyword>
<comment type="caution">
    <text evidence="9">The sequence shown here is derived from an EMBL/GenBank/DDBJ whole genome shotgun (WGS) entry which is preliminary data.</text>
</comment>
<keyword evidence="5" id="KW-0574">Periplasm</keyword>
<dbReference type="Pfam" id="PF01323">
    <property type="entry name" value="DSBA"/>
    <property type="match status" value="1"/>
</dbReference>
<dbReference type="Proteomes" id="UP000228987">
    <property type="component" value="Unassembled WGS sequence"/>
</dbReference>
<comment type="similarity">
    <text evidence="1">Belongs to the thioredoxin family. DsbA subfamily.</text>
</comment>
<name>A0A2A5CIN2_9GAMM</name>
<organism evidence="9 10">
    <name type="scientific">SAR86 cluster bacterium</name>
    <dbReference type="NCBI Taxonomy" id="2030880"/>
    <lineage>
        <taxon>Bacteria</taxon>
        <taxon>Pseudomonadati</taxon>
        <taxon>Pseudomonadota</taxon>
        <taxon>Gammaproteobacteria</taxon>
        <taxon>SAR86 cluster</taxon>
    </lineage>
</organism>
<evidence type="ECO:0000256" key="6">
    <source>
        <dbReference type="PIRSR" id="PIRSR001488-1"/>
    </source>
</evidence>
<dbReference type="PANTHER" id="PTHR35891:SF2">
    <property type="entry name" value="THIOL:DISULFIDE INTERCHANGE PROTEIN DSBA"/>
    <property type="match status" value="1"/>
</dbReference>
<dbReference type="Gene3D" id="3.40.30.10">
    <property type="entry name" value="Glutaredoxin"/>
    <property type="match status" value="2"/>
</dbReference>
<gene>
    <name evidence="9" type="ORF">COA71_01855</name>
</gene>
<dbReference type="SUPFAM" id="SSF52833">
    <property type="entry name" value="Thioredoxin-like"/>
    <property type="match status" value="1"/>
</dbReference>
<evidence type="ECO:0000256" key="1">
    <source>
        <dbReference type="ARBA" id="ARBA00005791"/>
    </source>
</evidence>
<evidence type="ECO:0000256" key="3">
    <source>
        <dbReference type="ARBA" id="ARBA00023157"/>
    </source>
</evidence>
<evidence type="ECO:0000313" key="9">
    <source>
        <dbReference type="EMBL" id="PCJ43642.1"/>
    </source>
</evidence>
<reference evidence="10" key="1">
    <citation type="submission" date="2017-08" db="EMBL/GenBank/DDBJ databases">
        <title>A dynamic microbial community with high functional redundancy inhabits the cold, oxic subseafloor aquifer.</title>
        <authorList>
            <person name="Tully B.J."/>
            <person name="Wheat C.G."/>
            <person name="Glazer B.T."/>
            <person name="Huber J.A."/>
        </authorList>
    </citation>
    <scope>NUCLEOTIDE SEQUENCE [LARGE SCALE GENOMIC DNA]</scope>
</reference>
<dbReference type="PROSITE" id="PS00194">
    <property type="entry name" value="THIOREDOXIN_1"/>
    <property type="match status" value="1"/>
</dbReference>
<dbReference type="GO" id="GO:0016491">
    <property type="term" value="F:oxidoreductase activity"/>
    <property type="evidence" value="ECO:0007669"/>
    <property type="project" value="InterPro"/>
</dbReference>
<dbReference type="PIRSF" id="PIRSF001488">
    <property type="entry name" value="Tdi_protein"/>
    <property type="match status" value="1"/>
</dbReference>
<dbReference type="InterPro" id="IPR001853">
    <property type="entry name" value="DSBA-like_thioredoxin_dom"/>
</dbReference>
<protein>
    <recommendedName>
        <fullName evidence="5">Thiol:disulfide interchange protein</fullName>
    </recommendedName>
</protein>
<evidence type="ECO:0000256" key="7">
    <source>
        <dbReference type="SAM" id="SignalP"/>
    </source>
</evidence>
<evidence type="ECO:0000313" key="10">
    <source>
        <dbReference type="Proteomes" id="UP000228987"/>
    </source>
</evidence>
<sequence length="217" mass="24489">MKVLLKPVLQAFALVAILAAMSVSVLAQPARYIEGTHYVELDSPVRTVDSNKIEVVEIFWYGCTHCYSFEPLIENWEANAPEDVVFVRSPGMWNAMMQTHAQLYYASVELGVFEETHSEIFDEILLRANYLQTEAAAKDYFMGKGVSGDEFDAAWNSFTVTSAVNRANTNMRDYGVRSTPNLIVNGKYRIVTNQAVPTQTDMLEVVDYLVEMERSSM</sequence>
<dbReference type="GO" id="GO:0042597">
    <property type="term" value="C:periplasmic space"/>
    <property type="evidence" value="ECO:0007669"/>
    <property type="project" value="UniProtKB-SubCell"/>
</dbReference>
<dbReference type="InterPro" id="IPR050824">
    <property type="entry name" value="Thiol_disulfide_DsbA"/>
</dbReference>
<evidence type="ECO:0000256" key="2">
    <source>
        <dbReference type="ARBA" id="ARBA00022729"/>
    </source>
</evidence>
<comment type="subcellular location">
    <subcellularLocation>
        <location evidence="5">Periplasm</location>
    </subcellularLocation>
</comment>
<evidence type="ECO:0000256" key="4">
    <source>
        <dbReference type="ARBA" id="ARBA00023284"/>
    </source>
</evidence>
<feature type="domain" description="DSBA-like thioredoxin" evidence="8">
    <location>
        <begin position="83"/>
        <end position="198"/>
    </location>
</feature>
<accession>A0A2A5CIN2</accession>
<dbReference type="InterPro" id="IPR017937">
    <property type="entry name" value="Thioredoxin_CS"/>
</dbReference>
<feature type="disulfide bond" description="Redox-active" evidence="6">
    <location>
        <begin position="63"/>
        <end position="66"/>
    </location>
</feature>
<dbReference type="AlphaFoldDB" id="A0A2A5CIN2"/>
<dbReference type="EMBL" id="NVWI01000001">
    <property type="protein sequence ID" value="PCJ43642.1"/>
    <property type="molecule type" value="Genomic_DNA"/>
</dbReference>
<keyword evidence="2 7" id="KW-0732">Signal</keyword>
<keyword evidence="4" id="KW-0676">Redox-active center</keyword>
<dbReference type="PANTHER" id="PTHR35891">
    <property type="entry name" value="THIOL:DISULFIDE INTERCHANGE PROTEIN DSBA"/>
    <property type="match status" value="1"/>
</dbReference>
<dbReference type="CDD" id="cd03019">
    <property type="entry name" value="DsbA_DsbA"/>
    <property type="match status" value="1"/>
</dbReference>
<evidence type="ECO:0000259" key="8">
    <source>
        <dbReference type="Pfam" id="PF01323"/>
    </source>
</evidence>
<proteinExistence type="inferred from homology"/>
<feature type="chain" id="PRO_5012224321" description="Thiol:disulfide interchange protein" evidence="7">
    <location>
        <begin position="28"/>
        <end position="217"/>
    </location>
</feature>
<evidence type="ECO:0000256" key="5">
    <source>
        <dbReference type="PIRNR" id="PIRNR001488"/>
    </source>
</evidence>
<dbReference type="InterPro" id="IPR036249">
    <property type="entry name" value="Thioredoxin-like_sf"/>
</dbReference>
<feature type="signal peptide" evidence="7">
    <location>
        <begin position="1"/>
        <end position="27"/>
    </location>
</feature>
<dbReference type="InterPro" id="IPR023205">
    <property type="entry name" value="DsbA/DsbL"/>
</dbReference>